<dbReference type="GO" id="GO:0006270">
    <property type="term" value="P:DNA replication initiation"/>
    <property type="evidence" value="ECO:0007669"/>
    <property type="project" value="UniProtKB-UniRule"/>
</dbReference>
<evidence type="ECO:0000259" key="11">
    <source>
        <dbReference type="SMART" id="SM00382"/>
    </source>
</evidence>
<proteinExistence type="inferred from homology"/>
<reference evidence="13 14" key="1">
    <citation type="journal article" date="2002" name="Nucleic Acids Res.">
        <title>The complete genomic sequence of Mycoplasma penetrans, an intracellular bacterial pathogen in humans.</title>
        <authorList>
            <person name="Sasaki Y."/>
            <person name="Ishikawa J."/>
            <person name="Yamashita A."/>
            <person name="Oshima K."/>
            <person name="Kenri T."/>
            <person name="Furuya K."/>
            <person name="Yoshino C."/>
            <person name="Horino A."/>
            <person name="Shiba T."/>
            <person name="Sasaki T."/>
            <person name="Hattori M."/>
        </authorList>
    </citation>
    <scope>NUCLEOTIDE SEQUENCE [LARGE SCALE GENOMIC DNA]</scope>
    <source>
        <strain evidence="13 14">HF-2</strain>
    </source>
</reference>
<comment type="similarity">
    <text evidence="1 10">Belongs to the DnaA family.</text>
</comment>
<keyword evidence="5 9" id="KW-0067">ATP-binding</keyword>
<evidence type="ECO:0000256" key="5">
    <source>
        <dbReference type="ARBA" id="ARBA00022840"/>
    </source>
</evidence>
<evidence type="ECO:0000256" key="3">
    <source>
        <dbReference type="ARBA" id="ARBA00022705"/>
    </source>
</evidence>
<dbReference type="STRING" id="272633.gene:10731092"/>
<dbReference type="PANTHER" id="PTHR30050:SF2">
    <property type="entry name" value="CHROMOSOMAL REPLICATION INITIATOR PROTEIN DNAA"/>
    <property type="match status" value="1"/>
</dbReference>
<dbReference type="HOGENOM" id="CLU_026910_3_2_14"/>
<dbReference type="GO" id="GO:0005524">
    <property type="term" value="F:ATP binding"/>
    <property type="evidence" value="ECO:0007669"/>
    <property type="project" value="UniProtKB-UniRule"/>
</dbReference>
<dbReference type="Gene3D" id="3.40.50.300">
    <property type="entry name" value="P-loop containing nucleotide triphosphate hydrolases"/>
    <property type="match status" value="1"/>
</dbReference>
<dbReference type="PRINTS" id="PR00051">
    <property type="entry name" value="DNAA"/>
</dbReference>
<dbReference type="InterPro" id="IPR020591">
    <property type="entry name" value="Chromosome_initiator_DnaA-like"/>
</dbReference>
<dbReference type="Gene3D" id="1.10.1750.10">
    <property type="match status" value="1"/>
</dbReference>
<dbReference type="SUPFAM" id="SSF48295">
    <property type="entry name" value="TrpR-like"/>
    <property type="match status" value="1"/>
</dbReference>
<keyword evidence="3 9" id="KW-0235">DNA replication</keyword>
<dbReference type="RefSeq" id="WP_011076827.1">
    <property type="nucleotide sequence ID" value="NC_004432.1"/>
</dbReference>
<dbReference type="FunCoup" id="Q8EX49">
    <property type="interactions" value="151"/>
</dbReference>
<dbReference type="NCBIfam" id="NF001154">
    <property type="entry name" value="PRK00149.3-3"/>
    <property type="match status" value="1"/>
</dbReference>
<name>Q8EX49_MALP2</name>
<evidence type="ECO:0000256" key="8">
    <source>
        <dbReference type="NCBIfam" id="TIGR00362"/>
    </source>
</evidence>
<evidence type="ECO:0000313" key="14">
    <source>
        <dbReference type="Proteomes" id="UP000002522"/>
    </source>
</evidence>
<evidence type="ECO:0000256" key="2">
    <source>
        <dbReference type="ARBA" id="ARBA00022490"/>
    </source>
</evidence>
<comment type="function">
    <text evidence="9">Plays an essential role in the initiation and regulation of chromosomal replication. ATP-DnaA binds to the origin of replication (oriC) to initiate formation of the DNA replication initiation complex once per cell cycle. Binds the DnaA box (a 9 base pair repeat at the origin) and separates the double-stranded (ds)DNA. Forms a right-handed helical filament on oriC DNA; dsDNA binds to the exterior of the filament while single-stranded (ss)DNA is stabiized in the filament's interior. The ATP-DnaA-oriC complex binds and stabilizes one strand of the AT-rich DNA unwinding element (DUE), permitting loading of DNA polymerase. After initiation quickly degrades to an ADP-DnaA complex that is not apt for DNA replication. Binds acidic phospholipids.</text>
</comment>
<keyword evidence="7 9" id="KW-0238">DNA-binding</keyword>
<dbReference type="GO" id="GO:0006275">
    <property type="term" value="P:regulation of DNA replication"/>
    <property type="evidence" value="ECO:0007669"/>
    <property type="project" value="UniProtKB-UniRule"/>
</dbReference>
<keyword evidence="2" id="KW-0963">Cytoplasm</keyword>
<dbReference type="InParanoid" id="Q8EX49"/>
<evidence type="ECO:0000256" key="6">
    <source>
        <dbReference type="ARBA" id="ARBA00023121"/>
    </source>
</evidence>
<dbReference type="Gene3D" id="3.30.300.180">
    <property type="match status" value="1"/>
</dbReference>
<dbReference type="InterPro" id="IPR003593">
    <property type="entry name" value="AAA+_ATPase"/>
</dbReference>
<dbReference type="InterPro" id="IPR010921">
    <property type="entry name" value="Trp_repressor/repl_initiator"/>
</dbReference>
<dbReference type="Gene3D" id="1.10.8.60">
    <property type="match status" value="1"/>
</dbReference>
<evidence type="ECO:0000256" key="10">
    <source>
        <dbReference type="RuleBase" id="RU004227"/>
    </source>
</evidence>
<dbReference type="EMBL" id="BA000026">
    <property type="protein sequence ID" value="BAC43791.1"/>
    <property type="molecule type" value="Genomic_DNA"/>
</dbReference>
<dbReference type="Pfam" id="PF00308">
    <property type="entry name" value="Bac_DnaA"/>
    <property type="match status" value="1"/>
</dbReference>
<keyword evidence="6" id="KW-0446">Lipid-binding</keyword>
<dbReference type="Pfam" id="PF08299">
    <property type="entry name" value="Bac_DnaA_C"/>
    <property type="match status" value="1"/>
</dbReference>
<evidence type="ECO:0000259" key="12">
    <source>
        <dbReference type="SMART" id="SM00760"/>
    </source>
</evidence>
<dbReference type="InterPro" id="IPR013317">
    <property type="entry name" value="DnaA_dom"/>
</dbReference>
<evidence type="ECO:0000256" key="1">
    <source>
        <dbReference type="ARBA" id="ARBA00006583"/>
    </source>
</evidence>
<accession>Q8EX49</accession>
<dbReference type="SMART" id="SM00760">
    <property type="entry name" value="Bac_DnaA_C"/>
    <property type="match status" value="1"/>
</dbReference>
<dbReference type="GO" id="GO:0005886">
    <property type="term" value="C:plasma membrane"/>
    <property type="evidence" value="ECO:0007669"/>
    <property type="project" value="TreeGrafter"/>
</dbReference>
<evidence type="ECO:0000256" key="7">
    <source>
        <dbReference type="ARBA" id="ARBA00023125"/>
    </source>
</evidence>
<organism evidence="13 14">
    <name type="scientific">Malacoplasma penetrans (strain HF-2)</name>
    <name type="common">Mycoplasma penetrans</name>
    <dbReference type="NCBI Taxonomy" id="272633"/>
    <lineage>
        <taxon>Bacteria</taxon>
        <taxon>Bacillati</taxon>
        <taxon>Mycoplasmatota</taxon>
        <taxon>Mycoplasmoidales</taxon>
        <taxon>Mycoplasmoidaceae</taxon>
        <taxon>Malacoplasma</taxon>
    </lineage>
</organism>
<dbReference type="SUPFAM" id="SSF52540">
    <property type="entry name" value="P-loop containing nucleoside triphosphate hydrolases"/>
    <property type="match status" value="1"/>
</dbReference>
<dbReference type="CDD" id="cd06571">
    <property type="entry name" value="Bac_DnaA_C"/>
    <property type="match status" value="1"/>
</dbReference>
<feature type="domain" description="Chromosomal replication initiator DnaA C-terminal" evidence="12">
    <location>
        <begin position="362"/>
        <end position="431"/>
    </location>
</feature>
<evidence type="ECO:0000256" key="9">
    <source>
        <dbReference type="RuleBase" id="RU000577"/>
    </source>
</evidence>
<dbReference type="InterPro" id="IPR001957">
    <property type="entry name" value="Chromosome_initiator_DnaA"/>
</dbReference>
<dbReference type="SMART" id="SM00382">
    <property type="entry name" value="AAA"/>
    <property type="match status" value="1"/>
</dbReference>
<dbReference type="AlphaFoldDB" id="Q8EX49"/>
<gene>
    <name evidence="13" type="ordered locus">MYPE10</name>
</gene>
<dbReference type="InterPro" id="IPR018312">
    <property type="entry name" value="Chromosome_initiator_DnaA_CS"/>
</dbReference>
<keyword evidence="14" id="KW-1185">Reference proteome</keyword>
<evidence type="ECO:0000256" key="4">
    <source>
        <dbReference type="ARBA" id="ARBA00022741"/>
    </source>
</evidence>
<dbReference type="InterPro" id="IPR027417">
    <property type="entry name" value="P-loop_NTPase"/>
</dbReference>
<dbReference type="PANTHER" id="PTHR30050">
    <property type="entry name" value="CHROMOSOMAL REPLICATION INITIATOR PROTEIN DNAA"/>
    <property type="match status" value="1"/>
</dbReference>
<dbReference type="NCBIfam" id="TIGR00362">
    <property type="entry name" value="DnaA"/>
    <property type="match status" value="1"/>
</dbReference>
<keyword evidence="4 9" id="KW-0547">Nucleotide-binding</keyword>
<protein>
    <recommendedName>
        <fullName evidence="8 9">Chromosomal replication initiator protein DnaA</fullName>
    </recommendedName>
</protein>
<dbReference type="PROSITE" id="PS01008">
    <property type="entry name" value="DNAA"/>
    <property type="match status" value="1"/>
</dbReference>
<dbReference type="Proteomes" id="UP000002522">
    <property type="component" value="Chromosome"/>
</dbReference>
<dbReference type="eggNOG" id="COG0593">
    <property type="taxonomic scope" value="Bacteria"/>
</dbReference>
<evidence type="ECO:0000313" key="13">
    <source>
        <dbReference type="EMBL" id="BAC43791.1"/>
    </source>
</evidence>
<sequence>MFTLAQIKKKYLIIKKEIEKEFQNENFYNNYVLDSSIFKIKDENVYILVKNDFVKEVFTNEYKEIFEEYFSIKMNSNLNVFFITKEEKDINKELPTIEEKPKTLEINPTLDSRFTFENYTIGMFNKNAFKAASLFLEENNNWKTLLIYGSTGLGKTHLLHAVGNKFVQLFPQKNLMYIQTEDFLEKIYKAISEGGTKVEEFKNSFDNVDLLLIDDIQFLNNKEKLNEIFFNIFNRLNSKNKYIVMTSDKLPTSLKIDDRMISRFNSGLSIKINKPDTESIKKIIIENIKKSRIKNPFSNLAIEFIALRFNSDIRTLEGVLNKIYFHLLDNVDPNEIINEEKIRSIIESDSDYEIVSNLVQINPDIIIESICLGYGVDKKSVISKKRNKQFSFVRKVCMYVLREKINLSYNEIGSFFSNRNHATVLEAIKDVETKVKSDEDLKAFLDNIMSKF</sequence>
<dbReference type="CDD" id="cd00009">
    <property type="entry name" value="AAA"/>
    <property type="match status" value="1"/>
</dbReference>
<dbReference type="KEGG" id="mpe:MYPE10"/>
<dbReference type="InterPro" id="IPR038454">
    <property type="entry name" value="DnaA_N_sf"/>
</dbReference>
<dbReference type="GO" id="GO:0008289">
    <property type="term" value="F:lipid binding"/>
    <property type="evidence" value="ECO:0007669"/>
    <property type="project" value="UniProtKB-KW"/>
</dbReference>
<feature type="domain" description="AAA+ ATPase" evidence="11">
    <location>
        <begin position="141"/>
        <end position="276"/>
    </location>
</feature>
<dbReference type="InterPro" id="IPR013159">
    <property type="entry name" value="DnaA_C"/>
</dbReference>
<dbReference type="GO" id="GO:0003688">
    <property type="term" value="F:DNA replication origin binding"/>
    <property type="evidence" value="ECO:0007669"/>
    <property type="project" value="UniProtKB-UniRule"/>
</dbReference>